<dbReference type="Gene3D" id="1.20.1250.20">
    <property type="entry name" value="MFS general substrate transporter like domains"/>
    <property type="match status" value="2"/>
</dbReference>
<keyword evidence="3 6" id="KW-0812">Transmembrane</keyword>
<dbReference type="OMA" id="FTHTWTE"/>
<dbReference type="InterPro" id="IPR011701">
    <property type="entry name" value="MFS"/>
</dbReference>
<evidence type="ECO:0000256" key="6">
    <source>
        <dbReference type="SAM" id="Phobius"/>
    </source>
</evidence>
<evidence type="ECO:0000256" key="2">
    <source>
        <dbReference type="ARBA" id="ARBA00022448"/>
    </source>
</evidence>
<evidence type="ECO:0000256" key="1">
    <source>
        <dbReference type="ARBA" id="ARBA00004141"/>
    </source>
</evidence>
<feature type="transmembrane region" description="Helical" evidence="6">
    <location>
        <begin position="97"/>
        <end position="118"/>
    </location>
</feature>
<feature type="transmembrane region" description="Helical" evidence="6">
    <location>
        <begin position="189"/>
        <end position="207"/>
    </location>
</feature>
<gene>
    <name evidence="8" type="ORF">PV10_03297</name>
</gene>
<name>A0A0D2A9M5_EXOME</name>
<feature type="transmembrane region" description="Helical" evidence="6">
    <location>
        <begin position="366"/>
        <end position="385"/>
    </location>
</feature>
<dbReference type="GO" id="GO:0016020">
    <property type="term" value="C:membrane"/>
    <property type="evidence" value="ECO:0007669"/>
    <property type="project" value="UniProtKB-SubCell"/>
</dbReference>
<accession>A0A0D2A9M5</accession>
<feature type="transmembrane region" description="Helical" evidence="6">
    <location>
        <begin position="422"/>
        <end position="443"/>
    </location>
</feature>
<feature type="transmembrane region" description="Helical" evidence="6">
    <location>
        <begin position="125"/>
        <end position="144"/>
    </location>
</feature>
<feature type="transmembrane region" description="Helical" evidence="6">
    <location>
        <begin position="455"/>
        <end position="476"/>
    </location>
</feature>
<feature type="transmembrane region" description="Helical" evidence="6">
    <location>
        <begin position="391"/>
        <end position="410"/>
    </location>
</feature>
<dbReference type="Proteomes" id="UP000054302">
    <property type="component" value="Unassembled WGS sequence"/>
</dbReference>
<dbReference type="PANTHER" id="PTHR43791:SF47">
    <property type="entry name" value="MAJOR FACILITATOR SUPERFAMILY (MFS) PROFILE DOMAIN-CONTAINING PROTEIN-RELATED"/>
    <property type="match status" value="1"/>
</dbReference>
<feature type="domain" description="Major facilitator superfamily (MFS) profile" evidence="7">
    <location>
        <begin position="59"/>
        <end position="480"/>
    </location>
</feature>
<keyword evidence="2" id="KW-0813">Transport</keyword>
<evidence type="ECO:0000256" key="4">
    <source>
        <dbReference type="ARBA" id="ARBA00022989"/>
    </source>
</evidence>
<dbReference type="GO" id="GO:0022857">
    <property type="term" value="F:transmembrane transporter activity"/>
    <property type="evidence" value="ECO:0007669"/>
    <property type="project" value="InterPro"/>
</dbReference>
<dbReference type="FunFam" id="1.20.1250.20:FF:000018">
    <property type="entry name" value="MFS transporter permease"/>
    <property type="match status" value="1"/>
</dbReference>
<dbReference type="AlphaFoldDB" id="A0A0D2A9M5"/>
<dbReference type="RefSeq" id="XP_016227247.1">
    <property type="nucleotide sequence ID" value="XM_016367729.1"/>
</dbReference>
<dbReference type="GeneID" id="27321142"/>
<keyword evidence="5 6" id="KW-0472">Membrane</keyword>
<proteinExistence type="predicted"/>
<comment type="subcellular location">
    <subcellularLocation>
        <location evidence="1">Membrane</location>
        <topology evidence="1">Multi-pass membrane protein</topology>
    </subcellularLocation>
</comment>
<feature type="transmembrane region" description="Helical" evidence="6">
    <location>
        <begin position="219"/>
        <end position="242"/>
    </location>
</feature>
<dbReference type="Pfam" id="PF07690">
    <property type="entry name" value="MFS_1"/>
    <property type="match status" value="1"/>
</dbReference>
<reference evidence="8 9" key="1">
    <citation type="submission" date="2015-01" db="EMBL/GenBank/DDBJ databases">
        <title>The Genome Sequence of Exophiala mesophila CBS40295.</title>
        <authorList>
            <consortium name="The Broad Institute Genomics Platform"/>
            <person name="Cuomo C."/>
            <person name="de Hoog S."/>
            <person name="Gorbushina A."/>
            <person name="Stielow B."/>
            <person name="Teixiera M."/>
            <person name="Abouelleil A."/>
            <person name="Chapman S.B."/>
            <person name="Priest M."/>
            <person name="Young S.K."/>
            <person name="Wortman J."/>
            <person name="Nusbaum C."/>
            <person name="Birren B."/>
        </authorList>
    </citation>
    <scope>NUCLEOTIDE SEQUENCE [LARGE SCALE GENOMIC DNA]</scope>
    <source>
        <strain evidence="8 9">CBS 40295</strain>
    </source>
</reference>
<organism evidence="8 9">
    <name type="scientific">Exophiala mesophila</name>
    <name type="common">Black yeast-like fungus</name>
    <dbReference type="NCBI Taxonomy" id="212818"/>
    <lineage>
        <taxon>Eukaryota</taxon>
        <taxon>Fungi</taxon>
        <taxon>Dikarya</taxon>
        <taxon>Ascomycota</taxon>
        <taxon>Pezizomycotina</taxon>
        <taxon>Eurotiomycetes</taxon>
        <taxon>Chaetothyriomycetidae</taxon>
        <taxon>Chaetothyriales</taxon>
        <taxon>Herpotrichiellaceae</taxon>
        <taxon>Exophiala</taxon>
    </lineage>
</organism>
<evidence type="ECO:0000259" key="7">
    <source>
        <dbReference type="PROSITE" id="PS50850"/>
    </source>
</evidence>
<sequence length="522" mass="57924">MAADREPEKSMHLEHFDDNATSVNTVAGDKKDASELEAGVSETLAIQERKIRRKMDWRLLPITGALYAVSLIDRLNLPNARLAGMDDALGMSIGNRYSIVTMVFFIGYILCDFPANFVMRKFGPATFLGIIGLLWGVLTIAMGFTKTWIELVLCRVIFGALEGGLFPGVIFLLSCWYIRREVQLRFSAFYGFGMVISGLSNLIAYGLSKSDGLGGMGGWSWIFIWEGIATCIVAFFVLAFLVDFPDKAARPRRFGMKPFLTADEVTVVLNRIERDRGDATPEKMTVRLVLSKLKDWKQWEMCLLLLCNNTVAYSFAFFLPLILHGQMGYSIFTTYVLIFPPYILAAIWMVIAAFIGDRFMIRGPIIVFNACFTIIGVTMMGYASSNSVRYAGVYLGLAPYNASIPCIFSYQHNNIVGQTKRAIGAAIMIAGGGLGGIIASNAFQQKHAPGYRPGLNTVLAVQALTIVLICKNFVVFTRANRKADRGELYDLDDAQKTLVRVGTTLVEHDFASVNRVRGRRHV</sequence>
<dbReference type="InterPro" id="IPR036259">
    <property type="entry name" value="MFS_trans_sf"/>
</dbReference>
<evidence type="ECO:0000313" key="8">
    <source>
        <dbReference type="EMBL" id="KIV95673.1"/>
    </source>
</evidence>
<dbReference type="SUPFAM" id="SSF103473">
    <property type="entry name" value="MFS general substrate transporter"/>
    <property type="match status" value="1"/>
</dbReference>
<feature type="transmembrane region" description="Helical" evidence="6">
    <location>
        <begin position="59"/>
        <end position="77"/>
    </location>
</feature>
<keyword evidence="9" id="KW-1185">Reference proteome</keyword>
<evidence type="ECO:0000256" key="5">
    <source>
        <dbReference type="ARBA" id="ARBA00023136"/>
    </source>
</evidence>
<dbReference type="PROSITE" id="PS50850">
    <property type="entry name" value="MFS"/>
    <property type="match status" value="1"/>
</dbReference>
<feature type="transmembrane region" description="Helical" evidence="6">
    <location>
        <begin position="302"/>
        <end position="323"/>
    </location>
</feature>
<feature type="transmembrane region" description="Helical" evidence="6">
    <location>
        <begin position="156"/>
        <end position="177"/>
    </location>
</feature>
<dbReference type="VEuPathDB" id="FungiDB:PV10_03297"/>
<dbReference type="STRING" id="212818.A0A0D2A9M5"/>
<evidence type="ECO:0000256" key="3">
    <source>
        <dbReference type="ARBA" id="ARBA00022692"/>
    </source>
</evidence>
<dbReference type="HOGENOM" id="CLU_001265_0_1_1"/>
<dbReference type="PANTHER" id="PTHR43791">
    <property type="entry name" value="PERMEASE-RELATED"/>
    <property type="match status" value="1"/>
</dbReference>
<keyword evidence="4 6" id="KW-1133">Transmembrane helix</keyword>
<feature type="transmembrane region" description="Helical" evidence="6">
    <location>
        <begin position="329"/>
        <end position="354"/>
    </location>
</feature>
<dbReference type="InterPro" id="IPR020846">
    <property type="entry name" value="MFS_dom"/>
</dbReference>
<evidence type="ECO:0000313" key="9">
    <source>
        <dbReference type="Proteomes" id="UP000054302"/>
    </source>
</evidence>
<dbReference type="EMBL" id="KN847521">
    <property type="protein sequence ID" value="KIV95673.1"/>
    <property type="molecule type" value="Genomic_DNA"/>
</dbReference>
<protein>
    <recommendedName>
        <fullName evidence="7">Major facilitator superfamily (MFS) profile domain-containing protein</fullName>
    </recommendedName>
</protein>
<dbReference type="OrthoDB" id="3639251at2759"/>